<dbReference type="AlphaFoldDB" id="A0A382KHB0"/>
<name>A0A382KHB0_9ZZZZ</name>
<keyword evidence="2" id="KW-0808">Transferase</keyword>
<dbReference type="SUPFAM" id="SSF53756">
    <property type="entry name" value="UDP-Glycosyltransferase/glycogen phosphorylase"/>
    <property type="match status" value="1"/>
</dbReference>
<proteinExistence type="predicted"/>
<dbReference type="GO" id="GO:0016757">
    <property type="term" value="F:glycosyltransferase activity"/>
    <property type="evidence" value="ECO:0007669"/>
    <property type="project" value="UniProtKB-KW"/>
</dbReference>
<reference evidence="4" key="1">
    <citation type="submission" date="2018-05" db="EMBL/GenBank/DDBJ databases">
        <authorList>
            <person name="Lanie J.A."/>
            <person name="Ng W.-L."/>
            <person name="Kazmierczak K.M."/>
            <person name="Andrzejewski T.M."/>
            <person name="Davidsen T.M."/>
            <person name="Wayne K.J."/>
            <person name="Tettelin H."/>
            <person name="Glass J.I."/>
            <person name="Rusch D."/>
            <person name="Podicherti R."/>
            <person name="Tsui H.-C.T."/>
            <person name="Winkler M.E."/>
        </authorList>
    </citation>
    <scope>NUCLEOTIDE SEQUENCE</scope>
</reference>
<evidence type="ECO:0000313" key="4">
    <source>
        <dbReference type="EMBL" id="SVC22752.1"/>
    </source>
</evidence>
<feature type="domain" description="Glycosyl transferase family 1" evidence="3">
    <location>
        <begin position="60"/>
        <end position="219"/>
    </location>
</feature>
<dbReference type="Pfam" id="PF00534">
    <property type="entry name" value="Glycos_transf_1"/>
    <property type="match status" value="1"/>
</dbReference>
<keyword evidence="1" id="KW-0328">Glycosyltransferase</keyword>
<evidence type="ECO:0000259" key="3">
    <source>
        <dbReference type="Pfam" id="PF00534"/>
    </source>
</evidence>
<organism evidence="4">
    <name type="scientific">marine metagenome</name>
    <dbReference type="NCBI Taxonomy" id="408172"/>
    <lineage>
        <taxon>unclassified sequences</taxon>
        <taxon>metagenomes</taxon>
        <taxon>ecological metagenomes</taxon>
    </lineage>
</organism>
<accession>A0A382KHB0</accession>
<gene>
    <name evidence="4" type="ORF">METZ01_LOCUS275606</name>
</gene>
<feature type="non-terminal residue" evidence="4">
    <location>
        <position position="1"/>
    </location>
</feature>
<dbReference type="InterPro" id="IPR001296">
    <property type="entry name" value="Glyco_trans_1"/>
</dbReference>
<dbReference type="PANTHER" id="PTHR12526:SF629">
    <property type="entry name" value="TEICHURONIC ACID BIOSYNTHESIS GLYCOSYLTRANSFERASE TUAH-RELATED"/>
    <property type="match status" value="1"/>
</dbReference>
<dbReference type="Gene3D" id="3.40.50.2000">
    <property type="entry name" value="Glycogen Phosphorylase B"/>
    <property type="match status" value="1"/>
</dbReference>
<evidence type="ECO:0000256" key="2">
    <source>
        <dbReference type="ARBA" id="ARBA00022679"/>
    </source>
</evidence>
<sequence>KPLRQYFWSWIEKKHITKIQSVIVTAPGDGVILNQKFQNLNIVTIYNFPSIKIKPKGRISLREKLNITQDKVIFLYQGLLHKGRGIKQMIQLLPIFKNAHVVIIGKGHYKDELINYGIKLGIIKRIHFYGAVPYLDLLEVSAEANIGFSLIKPISKSYEQALPNKLFEYALAGIPIIASNLPEMEKIINEYGIGCLVTHDDLNGQIESITKILNDKKGKEIQKIAEQHLVWETQENLFLNTLNSNG</sequence>
<dbReference type="EMBL" id="UINC01080113">
    <property type="protein sequence ID" value="SVC22752.1"/>
    <property type="molecule type" value="Genomic_DNA"/>
</dbReference>
<protein>
    <recommendedName>
        <fullName evidence="3">Glycosyl transferase family 1 domain-containing protein</fullName>
    </recommendedName>
</protein>
<evidence type="ECO:0000256" key="1">
    <source>
        <dbReference type="ARBA" id="ARBA00022676"/>
    </source>
</evidence>
<dbReference type="PANTHER" id="PTHR12526">
    <property type="entry name" value="GLYCOSYLTRANSFERASE"/>
    <property type="match status" value="1"/>
</dbReference>